<reference evidence="1 2" key="1">
    <citation type="submission" date="2019-08" db="EMBL/GenBank/DDBJ databases">
        <title>In-depth cultivation of the pig gut microbiome towards novel bacterial diversity and tailored functional studies.</title>
        <authorList>
            <person name="Wylensek D."/>
            <person name="Hitch T.C.A."/>
            <person name="Clavel T."/>
        </authorList>
    </citation>
    <scope>NUCLEOTIDE SEQUENCE [LARGE SCALE GENOMIC DNA]</scope>
    <source>
        <strain evidence="1 2">WCA-SAB-591-4A-A</strain>
    </source>
</reference>
<evidence type="ECO:0000313" key="2">
    <source>
        <dbReference type="Proteomes" id="UP000440713"/>
    </source>
</evidence>
<keyword evidence="2" id="KW-1185">Reference proteome</keyword>
<dbReference type="Pfam" id="PF13177">
    <property type="entry name" value="DNA_pol3_delta2"/>
    <property type="match status" value="1"/>
</dbReference>
<dbReference type="SUPFAM" id="SSF52540">
    <property type="entry name" value="P-loop containing nucleoside triphosphate hydrolases"/>
    <property type="match status" value="1"/>
</dbReference>
<name>A0A6N7X9P6_9FIRM</name>
<dbReference type="InterPro" id="IPR050238">
    <property type="entry name" value="DNA_Rep/Repair_Clamp_Loader"/>
</dbReference>
<dbReference type="EMBL" id="VUNE01000001">
    <property type="protein sequence ID" value="MST61366.1"/>
    <property type="molecule type" value="Genomic_DNA"/>
</dbReference>
<dbReference type="PANTHER" id="PTHR11669:SF8">
    <property type="entry name" value="DNA POLYMERASE III SUBUNIT DELTA"/>
    <property type="match status" value="1"/>
</dbReference>
<evidence type="ECO:0000313" key="1">
    <source>
        <dbReference type="EMBL" id="MST61366.1"/>
    </source>
</evidence>
<proteinExistence type="predicted"/>
<dbReference type="Gene3D" id="3.40.50.300">
    <property type="entry name" value="P-loop containing nucleotide triphosphate hydrolases"/>
    <property type="match status" value="1"/>
</dbReference>
<dbReference type="AlphaFoldDB" id="A0A6N7X9P6"/>
<accession>A0A6N7X9P6</accession>
<organism evidence="1 2">
    <name type="scientific">Peptostreptococcus porci</name>
    <dbReference type="NCBI Taxonomy" id="2652282"/>
    <lineage>
        <taxon>Bacteria</taxon>
        <taxon>Bacillati</taxon>
        <taxon>Bacillota</taxon>
        <taxon>Clostridia</taxon>
        <taxon>Peptostreptococcales</taxon>
        <taxon>Peptostreptococcaceae</taxon>
        <taxon>Peptostreptococcus</taxon>
    </lineage>
</organism>
<gene>
    <name evidence="1" type="ORF">FYJ71_00020</name>
</gene>
<dbReference type="GO" id="GO:0006261">
    <property type="term" value="P:DNA-templated DNA replication"/>
    <property type="evidence" value="ECO:0007669"/>
    <property type="project" value="TreeGrafter"/>
</dbReference>
<dbReference type="Proteomes" id="UP000440713">
    <property type="component" value="Unassembled WGS sequence"/>
</dbReference>
<dbReference type="RefSeq" id="WP_154536814.1">
    <property type="nucleotide sequence ID" value="NZ_VUNE01000001.1"/>
</dbReference>
<protein>
    <submittedName>
        <fullName evidence="1">AAA family ATPase</fullName>
    </submittedName>
</protein>
<dbReference type="InterPro" id="IPR027417">
    <property type="entry name" value="P-loop_NTPase"/>
</dbReference>
<dbReference type="PANTHER" id="PTHR11669">
    <property type="entry name" value="REPLICATION FACTOR C / DNA POLYMERASE III GAMMA-TAU SUBUNIT"/>
    <property type="match status" value="1"/>
</dbReference>
<sequence>MFENIIGHKREKNMLEHIIKSNNVSNAYIFSGPEGTGKSIIAKEFASRLLGVSVDNSPDFELIQPEKSENSIKIDKIRAINSSINLNPVSDYRIYLINDAEKMTLQAQNALLKTLEEPSSYGIIILVTKNEQVLLETIRSRCLDIKFSPLSISEVHEYLISRKIEEEISKVSSILSRGSIKRALETSQNEEIVEIRNIVKTILSNAIDKRDIFELSRTSEYLKNYSSQIGFFIEFIKLYMRDMIVFGETRNVDLIINKDDKEFVSRLSSRVSLSKLGKLMDVVMDTEKKINANCNFNTTMNSMAESFYKVVN</sequence>
<comment type="caution">
    <text evidence="1">The sequence shown here is derived from an EMBL/GenBank/DDBJ whole genome shotgun (WGS) entry which is preliminary data.</text>
</comment>